<keyword evidence="1" id="KW-0812">Transmembrane</keyword>
<keyword evidence="1" id="KW-0472">Membrane</keyword>
<protein>
    <submittedName>
        <fullName evidence="2">Uncharacterized protein</fullName>
    </submittedName>
</protein>
<comment type="caution">
    <text evidence="2">The sequence shown here is derived from an EMBL/GenBank/DDBJ whole genome shotgun (WGS) entry which is preliminary data.</text>
</comment>
<dbReference type="Proteomes" id="UP000178367">
    <property type="component" value="Unassembled WGS sequence"/>
</dbReference>
<gene>
    <name evidence="2" type="ORF">A2227_07630</name>
</gene>
<dbReference type="AlphaFoldDB" id="A0A1F5SFW3"/>
<accession>A0A1F5SFW3</accession>
<organism evidence="2 3">
    <name type="scientific">Candidatus Falkowbacteria bacterium RIFOXYA2_FULL_47_19</name>
    <dbReference type="NCBI Taxonomy" id="1797994"/>
    <lineage>
        <taxon>Bacteria</taxon>
        <taxon>Candidatus Falkowiibacteriota</taxon>
    </lineage>
</organism>
<proteinExistence type="predicted"/>
<feature type="transmembrane region" description="Helical" evidence="1">
    <location>
        <begin position="84"/>
        <end position="105"/>
    </location>
</feature>
<evidence type="ECO:0000256" key="1">
    <source>
        <dbReference type="SAM" id="Phobius"/>
    </source>
</evidence>
<evidence type="ECO:0000313" key="3">
    <source>
        <dbReference type="Proteomes" id="UP000178367"/>
    </source>
</evidence>
<evidence type="ECO:0000313" key="2">
    <source>
        <dbReference type="EMBL" id="OGF25181.1"/>
    </source>
</evidence>
<feature type="transmembrane region" description="Helical" evidence="1">
    <location>
        <begin position="21"/>
        <end position="41"/>
    </location>
</feature>
<keyword evidence="1" id="KW-1133">Transmembrane helix</keyword>
<reference evidence="2 3" key="1">
    <citation type="journal article" date="2016" name="Nat. Commun.">
        <title>Thousands of microbial genomes shed light on interconnected biogeochemical processes in an aquifer system.</title>
        <authorList>
            <person name="Anantharaman K."/>
            <person name="Brown C.T."/>
            <person name="Hug L.A."/>
            <person name="Sharon I."/>
            <person name="Castelle C.J."/>
            <person name="Probst A.J."/>
            <person name="Thomas B.C."/>
            <person name="Singh A."/>
            <person name="Wilkins M.J."/>
            <person name="Karaoz U."/>
            <person name="Brodie E.L."/>
            <person name="Williams K.H."/>
            <person name="Hubbard S.S."/>
            <person name="Banfield J.F."/>
        </authorList>
    </citation>
    <scope>NUCLEOTIDE SEQUENCE [LARGE SCALE GENOMIC DNA]</scope>
</reference>
<dbReference type="STRING" id="1797994.A2227_07630"/>
<dbReference type="EMBL" id="MFGB01000023">
    <property type="protein sequence ID" value="OGF25181.1"/>
    <property type="molecule type" value="Genomic_DNA"/>
</dbReference>
<feature type="transmembrane region" description="Helical" evidence="1">
    <location>
        <begin position="53"/>
        <end position="72"/>
    </location>
</feature>
<name>A0A1F5SFW3_9BACT</name>
<sequence>MQNTFKIETNNLSSQKTPLKIKLFIFLVSSFIINLILFISSAKHPLIVFRYEMFKTLIILCFVPAFVPALIASAIKAKNKKTQIVLQIIIILLFSIFYFLLFKIIG</sequence>